<evidence type="ECO:0000256" key="7">
    <source>
        <dbReference type="ARBA" id="ARBA00023004"/>
    </source>
</evidence>
<evidence type="ECO:0000313" key="16">
    <source>
        <dbReference type="EMBL" id="KAL1498181.1"/>
    </source>
</evidence>
<keyword evidence="9" id="KW-0520">NAD</keyword>
<evidence type="ECO:0000256" key="8">
    <source>
        <dbReference type="ARBA" id="ARBA00023014"/>
    </source>
</evidence>
<feature type="domain" description="2Fe-2S ferredoxin-type" evidence="13">
    <location>
        <begin position="36"/>
        <end position="114"/>
    </location>
</feature>
<evidence type="ECO:0000256" key="11">
    <source>
        <dbReference type="ARBA" id="ARBA00049551"/>
    </source>
</evidence>
<evidence type="ECO:0000259" key="15">
    <source>
        <dbReference type="PROSITE" id="PS51839"/>
    </source>
</evidence>
<dbReference type="CDD" id="cd00207">
    <property type="entry name" value="fer2"/>
    <property type="match status" value="1"/>
</dbReference>
<dbReference type="PANTHER" id="PTHR43105:SF13">
    <property type="entry name" value="NADH-UBIQUINONE OXIDOREDUCTASE 75 KDA SUBUNIT, MITOCHONDRIAL"/>
    <property type="match status" value="1"/>
</dbReference>
<dbReference type="SUPFAM" id="SSF54292">
    <property type="entry name" value="2Fe-2S ferredoxin-like"/>
    <property type="match status" value="1"/>
</dbReference>
<evidence type="ECO:0000256" key="10">
    <source>
        <dbReference type="ARBA" id="ARBA00034078"/>
    </source>
</evidence>
<comment type="similarity">
    <text evidence="2 12">Belongs to the complex I 75 kDa subunit family.</text>
</comment>
<keyword evidence="6" id="KW-1278">Translocase</keyword>
<evidence type="ECO:0000256" key="9">
    <source>
        <dbReference type="ARBA" id="ARBA00023027"/>
    </source>
</evidence>
<dbReference type="Pfam" id="PF00384">
    <property type="entry name" value="Molybdopterin"/>
    <property type="match status" value="1"/>
</dbReference>
<dbReference type="InterPro" id="IPR054351">
    <property type="entry name" value="NADH_UbQ_OxRdtase_ferredoxin"/>
</dbReference>
<evidence type="ECO:0000256" key="1">
    <source>
        <dbReference type="ARBA" id="ARBA00001966"/>
    </source>
</evidence>
<dbReference type="SUPFAM" id="SSF54862">
    <property type="entry name" value="4Fe-4S ferredoxins"/>
    <property type="match status" value="1"/>
</dbReference>
<dbReference type="Pfam" id="PF22117">
    <property type="entry name" value="Fer4_Nqo3"/>
    <property type="match status" value="1"/>
</dbReference>
<gene>
    <name evidence="16" type="ORF">ABEB36_009018</name>
</gene>
<dbReference type="Proteomes" id="UP001566132">
    <property type="component" value="Unassembled WGS sequence"/>
</dbReference>
<dbReference type="Pfam" id="PF13510">
    <property type="entry name" value="Fer2_4"/>
    <property type="match status" value="1"/>
</dbReference>
<comment type="cofactor">
    <cofactor evidence="1">
        <name>[4Fe-4S] cluster</name>
        <dbReference type="ChEBI" id="CHEBI:49883"/>
    </cofactor>
</comment>
<name>A0ABD1ENX4_HYPHA</name>
<dbReference type="NCBIfam" id="TIGR01973">
    <property type="entry name" value="NuoG"/>
    <property type="match status" value="1"/>
</dbReference>
<feature type="domain" description="4Fe-4S His(Cys)3-ligated-type" evidence="15">
    <location>
        <begin position="114"/>
        <end position="153"/>
    </location>
</feature>
<evidence type="ECO:0000256" key="6">
    <source>
        <dbReference type="ARBA" id="ARBA00022967"/>
    </source>
</evidence>
<dbReference type="InterPro" id="IPR019574">
    <property type="entry name" value="NADH_UbQ_OxRdtase_Gsu_4Fe4S-bd"/>
</dbReference>
<dbReference type="InterPro" id="IPR006963">
    <property type="entry name" value="Mopterin_OxRdtase_4Fe-4S_dom"/>
</dbReference>
<dbReference type="InterPro" id="IPR001041">
    <property type="entry name" value="2Fe-2S_ferredoxin-type"/>
</dbReference>
<dbReference type="Gene3D" id="3.40.50.740">
    <property type="match status" value="1"/>
</dbReference>
<dbReference type="InterPro" id="IPR000283">
    <property type="entry name" value="NADH_UbQ_OxRdtase_75kDa_su_CS"/>
</dbReference>
<sequence length="728" mass="79652">MLRTTLGKVLTGGSLSPKRVTAVVRAASSQTGKKPEQIEVFIDDIPVKVDPGTTVLQAAAMIGIEIPRFCYHERLAVAGNCRMCLVEVEKSPKPVAACAMPVMKGWRIKTDSEMTKKAREGIMEFLLINHPLDCPICDQGGECDLQDQSMAFGSDRSRFVDIDHTGKRAVEDKDLGPLIKTVMTRCIHCTRCIRFASEVAGVDDLGTTGRGNDMQIGTYVEKMFLSELSGNVIDLCPVGALTSKPYSFTARPWEIRKIDSIDVLDAVGSNIVVSSRTGEVMRIMPRVNEEINEEWIADKSRFSYDGLKRQRLITPMLRDNTGELKPVDWEAALLTVAKQIRNAGSSIGAVAGGFADAEVLVAVKDLLNYLGSEALCTEHTFPLDGSGTDLRSSYLLNNGIAGAEEADFVLLVGTNPRFEAPLLNSRLRKAYVHNELDVALIGPKVDLRYQYQHLGDSPSILQQLANGQHEVNKKLKAAKKPLIIVGSEVLARPDGSAILAAAQKLSASTSPEEQNWRVLNVLHKVASQVAALDIGYTPGVDRIRELNPKVLLLLGADDGAIEKSDLPNDSFIIYLGHHGDHGASIADAILPGVAYTEKQATYVNTEGRAQQTLVAVSPPGRARDDWKIIRALSELLGAKLPYDNLNEIRDRLEEVAPHLTKYGEAETANYFKQAQELSKGIKTQLDNSPFDVKLKELSDYFMTDSISRASPTMAKCVQAVLKQKQSKF</sequence>
<evidence type="ECO:0000256" key="12">
    <source>
        <dbReference type="RuleBase" id="RU004523"/>
    </source>
</evidence>
<dbReference type="PROSITE" id="PS51085">
    <property type="entry name" value="2FE2S_FER_2"/>
    <property type="match status" value="1"/>
</dbReference>
<dbReference type="GO" id="GO:0005743">
    <property type="term" value="C:mitochondrial inner membrane"/>
    <property type="evidence" value="ECO:0007669"/>
    <property type="project" value="UniProtKB-ARBA"/>
</dbReference>
<dbReference type="FunFam" id="3.30.200.210:FF:000002">
    <property type="entry name" value="NADH-ubiquinone oxidoreductase 75 kDa subunit"/>
    <property type="match status" value="1"/>
</dbReference>
<keyword evidence="8" id="KW-0411">Iron-sulfur</keyword>
<keyword evidence="17" id="KW-1185">Reference proteome</keyword>
<dbReference type="InterPro" id="IPR050123">
    <property type="entry name" value="Prok_molybdopt-oxidoreductase"/>
</dbReference>
<dbReference type="CDD" id="cd02773">
    <property type="entry name" value="MopB_Res-Cmplx1_Nad11"/>
    <property type="match status" value="1"/>
</dbReference>
<dbReference type="Pfam" id="PF22151">
    <property type="entry name" value="Fer4_NDSU1"/>
    <property type="match status" value="1"/>
</dbReference>
<dbReference type="InterPro" id="IPR006656">
    <property type="entry name" value="Mopterin_OxRdtase"/>
</dbReference>
<evidence type="ECO:0000313" key="17">
    <source>
        <dbReference type="Proteomes" id="UP001566132"/>
    </source>
</evidence>
<dbReference type="Gene3D" id="3.30.70.20">
    <property type="match status" value="1"/>
</dbReference>
<dbReference type="Pfam" id="PF09326">
    <property type="entry name" value="NADH_dhqG_C"/>
    <property type="match status" value="1"/>
</dbReference>
<dbReference type="AlphaFoldDB" id="A0ABD1ENX4"/>
<dbReference type="Gene3D" id="3.30.200.210">
    <property type="match status" value="1"/>
</dbReference>
<keyword evidence="5" id="KW-0479">Metal-binding</keyword>
<keyword evidence="7" id="KW-0408">Iron</keyword>
<accession>A0ABD1ENX4</accession>
<reference evidence="16 17" key="1">
    <citation type="submission" date="2024-05" db="EMBL/GenBank/DDBJ databases">
        <title>Genetic variation in Jamaican populations of the coffee berry borer (Hypothenemus hampei).</title>
        <authorList>
            <person name="Errbii M."/>
            <person name="Myrie A."/>
        </authorList>
    </citation>
    <scope>NUCLEOTIDE SEQUENCE [LARGE SCALE GENOMIC DNA]</scope>
    <source>
        <strain evidence="16">JA-Hopewell-2020-01-JO</strain>
        <tissue evidence="16">Whole body</tissue>
    </source>
</reference>
<dbReference type="EMBL" id="JBDJPC010000006">
    <property type="protein sequence ID" value="KAL1498181.1"/>
    <property type="molecule type" value="Genomic_DNA"/>
</dbReference>
<evidence type="ECO:0000256" key="5">
    <source>
        <dbReference type="ARBA" id="ARBA00022723"/>
    </source>
</evidence>
<organism evidence="16 17">
    <name type="scientific">Hypothenemus hampei</name>
    <name type="common">Coffee berry borer</name>
    <dbReference type="NCBI Taxonomy" id="57062"/>
    <lineage>
        <taxon>Eukaryota</taxon>
        <taxon>Metazoa</taxon>
        <taxon>Ecdysozoa</taxon>
        <taxon>Arthropoda</taxon>
        <taxon>Hexapoda</taxon>
        <taxon>Insecta</taxon>
        <taxon>Pterygota</taxon>
        <taxon>Neoptera</taxon>
        <taxon>Endopterygota</taxon>
        <taxon>Coleoptera</taxon>
        <taxon>Polyphaga</taxon>
        <taxon>Cucujiformia</taxon>
        <taxon>Curculionidae</taxon>
        <taxon>Scolytinae</taxon>
        <taxon>Hypothenemus</taxon>
    </lineage>
</organism>
<dbReference type="InterPro" id="IPR010228">
    <property type="entry name" value="NADH_UbQ_OxRdtase_Gsu"/>
</dbReference>
<dbReference type="Gene3D" id="3.10.20.740">
    <property type="match status" value="1"/>
</dbReference>
<dbReference type="SMART" id="SM00929">
    <property type="entry name" value="NADH-G_4Fe-4S_3"/>
    <property type="match status" value="1"/>
</dbReference>
<dbReference type="PROSITE" id="PS00641">
    <property type="entry name" value="COMPLEX1_75K_1"/>
    <property type="match status" value="1"/>
</dbReference>
<keyword evidence="4" id="KW-0004">4Fe-4S</keyword>
<dbReference type="PANTHER" id="PTHR43105">
    <property type="entry name" value="RESPIRATORY NITRATE REDUCTASE"/>
    <property type="match status" value="1"/>
</dbReference>
<dbReference type="PROSITE" id="PS00642">
    <property type="entry name" value="COMPLEX1_75K_2"/>
    <property type="match status" value="1"/>
</dbReference>
<dbReference type="SUPFAM" id="SSF53706">
    <property type="entry name" value="Formate dehydrogenase/DMSO reductase, domains 1-3"/>
    <property type="match status" value="1"/>
</dbReference>
<dbReference type="GO" id="GO:0051539">
    <property type="term" value="F:4 iron, 4 sulfur cluster binding"/>
    <property type="evidence" value="ECO:0007669"/>
    <property type="project" value="UniProtKB-KW"/>
</dbReference>
<dbReference type="GO" id="GO:0008137">
    <property type="term" value="F:NADH dehydrogenase (ubiquinone) activity"/>
    <property type="evidence" value="ECO:0007669"/>
    <property type="project" value="UniProtKB-EC"/>
</dbReference>
<evidence type="ECO:0000256" key="3">
    <source>
        <dbReference type="ARBA" id="ARBA00013888"/>
    </source>
</evidence>
<dbReference type="Pfam" id="PF10588">
    <property type="entry name" value="NADH-G_4Fe-4S_3"/>
    <property type="match status" value="1"/>
</dbReference>
<dbReference type="PROSITE" id="PS00643">
    <property type="entry name" value="COMPLEX1_75K_3"/>
    <property type="match status" value="1"/>
</dbReference>
<comment type="catalytic activity">
    <reaction evidence="11">
        <text>a ubiquinone + NADH + 5 H(+)(in) = a ubiquinol + NAD(+) + 4 H(+)(out)</text>
        <dbReference type="Rhea" id="RHEA:29091"/>
        <dbReference type="Rhea" id="RHEA-COMP:9565"/>
        <dbReference type="Rhea" id="RHEA-COMP:9566"/>
        <dbReference type="ChEBI" id="CHEBI:15378"/>
        <dbReference type="ChEBI" id="CHEBI:16389"/>
        <dbReference type="ChEBI" id="CHEBI:17976"/>
        <dbReference type="ChEBI" id="CHEBI:57540"/>
        <dbReference type="ChEBI" id="CHEBI:57945"/>
        <dbReference type="EC" id="7.1.1.2"/>
    </reaction>
</comment>
<dbReference type="PROSITE" id="PS51839">
    <property type="entry name" value="4FE4S_HC3"/>
    <property type="match status" value="1"/>
</dbReference>
<dbReference type="GO" id="GO:0045271">
    <property type="term" value="C:respiratory chain complex I"/>
    <property type="evidence" value="ECO:0007669"/>
    <property type="project" value="UniProtKB-ARBA"/>
</dbReference>
<proteinExistence type="inferred from homology"/>
<comment type="cofactor">
    <cofactor evidence="10">
        <name>[2Fe-2S] cluster</name>
        <dbReference type="ChEBI" id="CHEBI:190135"/>
    </cofactor>
</comment>
<dbReference type="PROSITE" id="PS51669">
    <property type="entry name" value="4FE4S_MOW_BIS_MGD"/>
    <property type="match status" value="1"/>
</dbReference>
<comment type="caution">
    <text evidence="16">The sequence shown here is derived from an EMBL/GenBank/DDBJ whole genome shotgun (WGS) entry which is preliminary data.</text>
</comment>
<dbReference type="InterPro" id="IPR015405">
    <property type="entry name" value="NDUFS1-like_C"/>
</dbReference>
<evidence type="ECO:0000259" key="13">
    <source>
        <dbReference type="PROSITE" id="PS51085"/>
    </source>
</evidence>
<feature type="domain" description="4Fe-4S Mo/W bis-MGD-type" evidence="14">
    <location>
        <begin position="255"/>
        <end position="311"/>
    </location>
</feature>
<dbReference type="FunFam" id="3.10.20.740:FF:000001">
    <property type="entry name" value="NADH-quinone oxidoreductase subunit G"/>
    <property type="match status" value="1"/>
</dbReference>
<evidence type="ECO:0000256" key="4">
    <source>
        <dbReference type="ARBA" id="ARBA00022485"/>
    </source>
</evidence>
<evidence type="ECO:0000256" key="2">
    <source>
        <dbReference type="ARBA" id="ARBA00005404"/>
    </source>
</evidence>
<dbReference type="InterPro" id="IPR036010">
    <property type="entry name" value="2Fe-2S_ferredoxin-like_sf"/>
</dbReference>
<evidence type="ECO:0000259" key="14">
    <source>
        <dbReference type="PROSITE" id="PS51669"/>
    </source>
</evidence>
<dbReference type="FunFam" id="3.30.70.20:FF:000002">
    <property type="entry name" value="NADH-ubiquinone oxidoreductase 75 kDa subunit"/>
    <property type="match status" value="1"/>
</dbReference>
<protein>
    <recommendedName>
        <fullName evidence="3">NADH-ubiquinone oxidoreductase 75 kDa subunit, mitochondrial</fullName>
    </recommendedName>
</protein>
<dbReference type="GO" id="GO:0046872">
    <property type="term" value="F:metal ion binding"/>
    <property type="evidence" value="ECO:0007669"/>
    <property type="project" value="UniProtKB-KW"/>
</dbReference>